<dbReference type="Gene3D" id="1.20.120.910">
    <property type="entry name" value="DksA, coiled-coil domain"/>
    <property type="match status" value="1"/>
</dbReference>
<feature type="domain" description="Zinc finger DksA/TraR C4-type" evidence="6">
    <location>
        <begin position="85"/>
        <end position="109"/>
    </location>
</feature>
<name>A0ABT9YFN2_9BACI</name>
<feature type="compositionally biased region" description="Polar residues" evidence="5">
    <location>
        <begin position="34"/>
        <end position="45"/>
    </location>
</feature>
<proteinExistence type="predicted"/>
<accession>A0ABT9YFN2</accession>
<keyword evidence="2" id="KW-0863">Zinc-finger</keyword>
<evidence type="ECO:0000256" key="1">
    <source>
        <dbReference type="ARBA" id="ARBA00022723"/>
    </source>
</evidence>
<dbReference type="InterPro" id="IPR014240">
    <property type="entry name" value="YteA"/>
</dbReference>
<keyword evidence="1" id="KW-0479">Metal-binding</keyword>
<gene>
    <name evidence="7" type="ORF">J2S05_001202</name>
</gene>
<dbReference type="RefSeq" id="WP_306980828.1">
    <property type="nucleotide sequence ID" value="NZ_JAUSUA010000001.1"/>
</dbReference>
<keyword evidence="8" id="KW-1185">Reference proteome</keyword>
<feature type="region of interest" description="Disordered" evidence="5">
    <location>
        <begin position="201"/>
        <end position="221"/>
    </location>
</feature>
<dbReference type="PROSITE" id="PS51128">
    <property type="entry name" value="ZF_DKSA_2"/>
    <property type="match status" value="1"/>
</dbReference>
<feature type="region of interest" description="Disordered" evidence="5">
    <location>
        <begin position="133"/>
        <end position="160"/>
    </location>
</feature>
<dbReference type="SUPFAM" id="SSF109635">
    <property type="entry name" value="DnaK suppressor protein DksA, alpha-hairpin domain"/>
    <property type="match status" value="1"/>
</dbReference>
<evidence type="ECO:0000256" key="3">
    <source>
        <dbReference type="ARBA" id="ARBA00022833"/>
    </source>
</evidence>
<evidence type="ECO:0000256" key="2">
    <source>
        <dbReference type="ARBA" id="ARBA00022771"/>
    </source>
</evidence>
<dbReference type="InterPro" id="IPR000962">
    <property type="entry name" value="Znf_DskA_TraR"/>
</dbReference>
<protein>
    <submittedName>
        <fullName evidence="7">YteA family regulatory protein</fullName>
    </submittedName>
</protein>
<dbReference type="PANTHER" id="PTHR33823:SF4">
    <property type="entry name" value="GENERAL STRESS PROTEIN 16O"/>
    <property type="match status" value="1"/>
</dbReference>
<evidence type="ECO:0000259" key="6">
    <source>
        <dbReference type="Pfam" id="PF01258"/>
    </source>
</evidence>
<dbReference type="NCBIfam" id="TIGR02890">
    <property type="entry name" value="bacill_yteA"/>
    <property type="match status" value="1"/>
</dbReference>
<keyword evidence="3" id="KW-0862">Zinc</keyword>
<dbReference type="PANTHER" id="PTHR33823">
    <property type="entry name" value="RNA POLYMERASE-BINDING TRANSCRIPTION FACTOR DKSA-RELATED"/>
    <property type="match status" value="1"/>
</dbReference>
<dbReference type="EMBL" id="JAUSUA010000001">
    <property type="protein sequence ID" value="MDQ0206428.1"/>
    <property type="molecule type" value="Genomic_DNA"/>
</dbReference>
<evidence type="ECO:0000256" key="5">
    <source>
        <dbReference type="SAM" id="MobiDB-lite"/>
    </source>
</evidence>
<dbReference type="InterPro" id="IPR037187">
    <property type="entry name" value="DnaK_N"/>
</dbReference>
<comment type="caution">
    <text evidence="7">The sequence shown here is derived from an EMBL/GenBank/DDBJ whole genome shotgun (WGS) entry which is preliminary data.</text>
</comment>
<organism evidence="7 8">
    <name type="scientific">Alkalicoccobacillus murimartini</name>
    <dbReference type="NCBI Taxonomy" id="171685"/>
    <lineage>
        <taxon>Bacteria</taxon>
        <taxon>Bacillati</taxon>
        <taxon>Bacillota</taxon>
        <taxon>Bacilli</taxon>
        <taxon>Bacillales</taxon>
        <taxon>Bacillaceae</taxon>
        <taxon>Alkalicoccobacillus</taxon>
    </lineage>
</organism>
<evidence type="ECO:0000313" key="7">
    <source>
        <dbReference type="EMBL" id="MDQ0206428.1"/>
    </source>
</evidence>
<dbReference type="Proteomes" id="UP001225034">
    <property type="component" value="Unassembled WGS sequence"/>
</dbReference>
<sequence>MNDYAKLKAQLVNQEQALKKRLDEHLESEKMGSLSASTGELSQYDNHPADSATDLYEREKDMALHAQLRHEYDEVQHALQKINDGTYGRCEETGQAIPQERLEANPLARTASTNKSEKMPEYRPVEEEVLGGFGAHNYDRDDRETEFDGEDAYQSVARFNEQELTYEDNVSEESENVGAVEPYENFLSTDMNGYQGQESITIQPNHTYDHFTDEWDENENE</sequence>
<evidence type="ECO:0000313" key="8">
    <source>
        <dbReference type="Proteomes" id="UP001225034"/>
    </source>
</evidence>
<reference evidence="7 8" key="1">
    <citation type="submission" date="2023-07" db="EMBL/GenBank/DDBJ databases">
        <title>Genomic Encyclopedia of Type Strains, Phase IV (KMG-IV): sequencing the most valuable type-strain genomes for metagenomic binning, comparative biology and taxonomic classification.</title>
        <authorList>
            <person name="Goeker M."/>
        </authorList>
    </citation>
    <scope>NUCLEOTIDE SEQUENCE [LARGE SCALE GENOMIC DNA]</scope>
    <source>
        <strain evidence="7 8">DSM 19154</strain>
    </source>
</reference>
<feature type="region of interest" description="Disordered" evidence="5">
    <location>
        <begin position="22"/>
        <end position="54"/>
    </location>
</feature>
<evidence type="ECO:0000256" key="4">
    <source>
        <dbReference type="PROSITE-ProRule" id="PRU00510"/>
    </source>
</evidence>
<dbReference type="Pfam" id="PF01258">
    <property type="entry name" value="zf-dskA_traR"/>
    <property type="match status" value="1"/>
</dbReference>
<comment type="caution">
    <text evidence="4">Lacks conserved residue(s) required for the propagation of feature annotation.</text>
</comment>